<feature type="non-terminal residue" evidence="3">
    <location>
        <position position="1"/>
    </location>
</feature>
<dbReference type="InterPro" id="IPR055475">
    <property type="entry name" value="DUF7047"/>
</dbReference>
<dbReference type="AlphaFoldDB" id="A0A085N4X8"/>
<proteinExistence type="predicted"/>
<dbReference type="Proteomes" id="UP000030764">
    <property type="component" value="Unassembled WGS sequence"/>
</dbReference>
<dbReference type="EMBL" id="KL367555">
    <property type="protein sequence ID" value="KFD64524.1"/>
    <property type="molecule type" value="Genomic_DNA"/>
</dbReference>
<feature type="domain" description="DUF7047" evidence="1">
    <location>
        <begin position="6"/>
        <end position="59"/>
    </location>
</feature>
<accession>A0A085N4X8</accession>
<reference evidence="3 4" key="1">
    <citation type="journal article" date="2014" name="Nat. Genet.">
        <title>Genome and transcriptome of the porcine whipworm Trichuris suis.</title>
        <authorList>
            <person name="Jex A.R."/>
            <person name="Nejsum P."/>
            <person name="Schwarz E.M."/>
            <person name="Hu L."/>
            <person name="Young N.D."/>
            <person name="Hall R.S."/>
            <person name="Korhonen P.K."/>
            <person name="Liao S."/>
            <person name="Thamsborg S."/>
            <person name="Xia J."/>
            <person name="Xu P."/>
            <person name="Wang S."/>
            <person name="Scheerlinck J.P."/>
            <person name="Hofmann A."/>
            <person name="Sternberg P.W."/>
            <person name="Wang J."/>
            <person name="Gasser R.B."/>
        </authorList>
    </citation>
    <scope>NUCLEOTIDE SEQUENCE [LARGE SCALE GENOMIC DNA]</scope>
    <source>
        <strain evidence="3">DCEP-RM93F</strain>
        <strain evidence="2">DCEP-RM93M</strain>
    </source>
</reference>
<dbReference type="Proteomes" id="UP000030758">
    <property type="component" value="Unassembled WGS sequence"/>
</dbReference>
<dbReference type="Pfam" id="PF23088">
    <property type="entry name" value="DUF7047"/>
    <property type="match status" value="1"/>
</dbReference>
<evidence type="ECO:0000313" key="2">
    <source>
        <dbReference type="EMBL" id="KFD47296.1"/>
    </source>
</evidence>
<name>A0A085N4X8_9BILA</name>
<gene>
    <name evidence="2" type="ORF">M513_11806</name>
    <name evidence="3" type="ORF">M514_11806</name>
</gene>
<sequence>LPERLTCRTVFSYCGKLVGHYPVCSWLRTAVAFIKREANMTSRWDEPIDDYLIEVVNAMKNQDPARGHWKVSGDKAKLWVDVSSMTMGVVVEANGGIDEDAAWLRPDDPRHITLI</sequence>
<evidence type="ECO:0000313" key="4">
    <source>
        <dbReference type="Proteomes" id="UP000030764"/>
    </source>
</evidence>
<protein>
    <recommendedName>
        <fullName evidence="1">DUF7047 domain-containing protein</fullName>
    </recommendedName>
</protein>
<dbReference type="EMBL" id="KL363332">
    <property type="protein sequence ID" value="KFD47296.1"/>
    <property type="molecule type" value="Genomic_DNA"/>
</dbReference>
<organism evidence="3">
    <name type="scientific">Trichuris suis</name>
    <name type="common">pig whipworm</name>
    <dbReference type="NCBI Taxonomy" id="68888"/>
    <lineage>
        <taxon>Eukaryota</taxon>
        <taxon>Metazoa</taxon>
        <taxon>Ecdysozoa</taxon>
        <taxon>Nematoda</taxon>
        <taxon>Enoplea</taxon>
        <taxon>Dorylaimia</taxon>
        <taxon>Trichinellida</taxon>
        <taxon>Trichuridae</taxon>
        <taxon>Trichuris</taxon>
    </lineage>
</organism>
<evidence type="ECO:0000313" key="3">
    <source>
        <dbReference type="EMBL" id="KFD64524.1"/>
    </source>
</evidence>
<keyword evidence="4" id="KW-1185">Reference proteome</keyword>
<evidence type="ECO:0000259" key="1">
    <source>
        <dbReference type="Pfam" id="PF23088"/>
    </source>
</evidence>